<dbReference type="RefSeq" id="XP_013270234.1">
    <property type="nucleotide sequence ID" value="XM_013414780.1"/>
</dbReference>
<feature type="compositionally biased region" description="Low complexity" evidence="1">
    <location>
        <begin position="110"/>
        <end position="121"/>
    </location>
</feature>
<dbReference type="Proteomes" id="UP000053617">
    <property type="component" value="Unassembled WGS sequence"/>
</dbReference>
<accession>A0A0D2GY17</accession>
<feature type="compositionally biased region" description="Polar residues" evidence="1">
    <location>
        <begin position="164"/>
        <end position="174"/>
    </location>
</feature>
<feature type="region of interest" description="Disordered" evidence="1">
    <location>
        <begin position="161"/>
        <end position="182"/>
    </location>
</feature>
<dbReference type="AlphaFoldDB" id="A0A0D2GY17"/>
<reference evidence="2 3" key="1">
    <citation type="submission" date="2015-01" db="EMBL/GenBank/DDBJ databases">
        <title>The Genome Sequence of Rhinocladiella mackenzie CBS 650.93.</title>
        <authorList>
            <consortium name="The Broad Institute Genomics Platform"/>
            <person name="Cuomo C."/>
            <person name="de Hoog S."/>
            <person name="Gorbushina A."/>
            <person name="Stielow B."/>
            <person name="Teixiera M."/>
            <person name="Abouelleil A."/>
            <person name="Chapman S.B."/>
            <person name="Priest M."/>
            <person name="Young S.K."/>
            <person name="Wortman J."/>
            <person name="Nusbaum C."/>
            <person name="Birren B."/>
        </authorList>
    </citation>
    <scope>NUCLEOTIDE SEQUENCE [LARGE SCALE GENOMIC DNA]</scope>
    <source>
        <strain evidence="2 3">CBS 650.93</strain>
    </source>
</reference>
<evidence type="ECO:0000313" key="2">
    <source>
        <dbReference type="EMBL" id="KIX03098.1"/>
    </source>
</evidence>
<feature type="compositionally biased region" description="Basic and acidic residues" evidence="1">
    <location>
        <begin position="29"/>
        <end position="38"/>
    </location>
</feature>
<keyword evidence="3" id="KW-1185">Reference proteome</keyword>
<protein>
    <submittedName>
        <fullName evidence="2">Uncharacterized protein</fullName>
    </submittedName>
</protein>
<dbReference type="VEuPathDB" id="FungiDB:Z518_06648"/>
<dbReference type="OrthoDB" id="4134774at2759"/>
<dbReference type="HOGENOM" id="CLU_460784_0_0_1"/>
<gene>
    <name evidence="2" type="ORF">Z518_06648</name>
</gene>
<dbReference type="GeneID" id="25294719"/>
<name>A0A0D2GY17_9EURO</name>
<organism evidence="2 3">
    <name type="scientific">Rhinocladiella mackenziei CBS 650.93</name>
    <dbReference type="NCBI Taxonomy" id="1442369"/>
    <lineage>
        <taxon>Eukaryota</taxon>
        <taxon>Fungi</taxon>
        <taxon>Dikarya</taxon>
        <taxon>Ascomycota</taxon>
        <taxon>Pezizomycotina</taxon>
        <taxon>Eurotiomycetes</taxon>
        <taxon>Chaetothyriomycetidae</taxon>
        <taxon>Chaetothyriales</taxon>
        <taxon>Herpotrichiellaceae</taxon>
        <taxon>Rhinocladiella</taxon>
    </lineage>
</organism>
<feature type="compositionally biased region" description="Low complexity" evidence="1">
    <location>
        <begin position="57"/>
        <end position="73"/>
    </location>
</feature>
<dbReference type="PANTHER" id="PTHR37540">
    <property type="entry name" value="TRANSCRIPTION FACTOR (ACR-2), PUTATIVE-RELATED-RELATED"/>
    <property type="match status" value="1"/>
</dbReference>
<feature type="region of interest" description="Disordered" evidence="1">
    <location>
        <begin position="29"/>
        <end position="127"/>
    </location>
</feature>
<evidence type="ECO:0000256" key="1">
    <source>
        <dbReference type="SAM" id="MobiDB-lite"/>
    </source>
</evidence>
<evidence type="ECO:0000313" key="3">
    <source>
        <dbReference type="Proteomes" id="UP000053617"/>
    </source>
</evidence>
<dbReference type="PANTHER" id="PTHR37540:SF5">
    <property type="entry name" value="TRANSCRIPTION FACTOR DOMAIN-CONTAINING PROTEIN"/>
    <property type="match status" value="1"/>
</dbReference>
<sequence length="597" mass="67239">MPPKSKRSQSPESRFLFVNEDASTFTRITKDAELDRTKQSHVQRQNFARKRRLREQSISAPPTSSQSSVSPGPTIADPRTEVSSSQGGPSHGTDYFDIIQNIDLGDPPFQSTSPLSPSQDPLDPRFSALLSDPFSLTGPSPIIPTRPSDFFEISHPYRPGHSFDTPSLSHSGTSPPRGLTSIASPPILLRRVPSLLENNTRLLEQWAPPLIQHYNTKILPETFWKDTQKVPLGQIRHALSIHADMQACMAEPAHMYAFLAAASTQMIAREGRLLLPDATEEDSRRAPTFFKTKAIRALRAKLATGQLDHHLAVDAHRLYSTGIDTDNYEVAEPHFQALLSMVEALGGLGTFDEYHLEKMILLDCTAALKCLGVPRLLAIWDPGPLTEAMLVNIGSQGQYHLSAGTRLREMLEMNPCQALAESFSDLVQVLKMSVYLTNLPEYIPEHYKWFNWRVLIILHRLLSMPLHCEMNDTTDCLRIATAYWTAMTRAPAMARRAAAKSNHTLRRKLERTDLRYLWRPHTDCLLWVVVFGGICSDDKDDVEWYVGVAKVTATEIGVRNLQALEDLFSTFLYDPNSQREMLIQFAARMWPVNDMIR</sequence>
<dbReference type="EMBL" id="KN847479">
    <property type="protein sequence ID" value="KIX03098.1"/>
    <property type="molecule type" value="Genomic_DNA"/>
</dbReference>
<proteinExistence type="predicted"/>